<proteinExistence type="inferred from homology"/>
<evidence type="ECO:0000256" key="7">
    <source>
        <dbReference type="ARBA" id="ARBA00048954"/>
    </source>
</evidence>
<dbReference type="GO" id="GO:0005524">
    <property type="term" value="F:ATP binding"/>
    <property type="evidence" value="ECO:0007669"/>
    <property type="project" value="UniProtKB-KW"/>
</dbReference>
<name>A0A542SLX1_9MICO</name>
<sequence>MPEPDQRILAAVVGALGGSPRPGQQRMVREVGAVMDAGGTLLVQAGTGTGKSLGYLVPAAGRADANNRVVISTATIALQRQLMRKDVPLVSAAARATNGREITAAALKGWQNYVCRNKVDGGYPDEEPTLFDLATQTDAGAPSSELGSQVMKLRSWAQQTDTGDRDDLEFTASDRAWRQVSVTKNECLGSHCRFFEECFARLAREQAAEADLIVTNHSMLGLMATGNEGLIPPHGVVVIDEAHELVDRVTSAASQQISVRSLMTASKRARQAGAASIGSFDSTVDAFAQAIVAVPEGRIRDEFPASLAAAVEAVRDGARQVLSDLRGDDQGNASTRLARASLTEVFEVAERVAAASGADVLWVSPAGPDSVPALNVAPLDVSSAIAGRVLRPRSAILTSATLFLGGKFEPFARGIGLWDPQQKAPWPRASSRLDDEGRPLEPAALRWRGERVETPFSYSRQGILYVARELPPPAAGPVPAGHIDAIVELMLAAGGRTLGLFTSRRAAVEAAQAVRARVPWPVLSQDEGHLGELVRTFAGDEETSLFGTRSLWQGIDVPGDSCRLVIIDKIPFARPDDPIASARIEQVTRAGGNGFQVVSLASAALALAQGVGRLIRSDSDRGVVAILDPRVASKSYGSFLVRSLPDFWRTDDRRVAVSALGRLQAAARTD</sequence>
<dbReference type="Proteomes" id="UP000316181">
    <property type="component" value="Unassembled WGS sequence"/>
</dbReference>
<keyword evidence="10" id="KW-1185">Reference proteome</keyword>
<dbReference type="EC" id="5.6.2.3" evidence="6"/>
<dbReference type="InterPro" id="IPR045028">
    <property type="entry name" value="DinG/Rad3-like"/>
</dbReference>
<dbReference type="Pfam" id="PF00270">
    <property type="entry name" value="DEAD"/>
    <property type="match status" value="1"/>
</dbReference>
<dbReference type="SMART" id="SM00487">
    <property type="entry name" value="DEXDc"/>
    <property type="match status" value="1"/>
</dbReference>
<dbReference type="PANTHER" id="PTHR11472">
    <property type="entry name" value="DNA REPAIR DEAD HELICASE RAD3/XP-D SUBFAMILY MEMBER"/>
    <property type="match status" value="1"/>
</dbReference>
<evidence type="ECO:0000256" key="5">
    <source>
        <dbReference type="ARBA" id="ARBA00038058"/>
    </source>
</evidence>
<evidence type="ECO:0000259" key="8">
    <source>
        <dbReference type="PROSITE" id="PS51193"/>
    </source>
</evidence>
<evidence type="ECO:0000256" key="6">
    <source>
        <dbReference type="ARBA" id="ARBA00044969"/>
    </source>
</evidence>
<dbReference type="GO" id="GO:0016818">
    <property type="term" value="F:hydrolase activity, acting on acid anhydrides, in phosphorus-containing anhydrides"/>
    <property type="evidence" value="ECO:0007669"/>
    <property type="project" value="InterPro"/>
</dbReference>
<comment type="cofactor">
    <cofactor evidence="1">
        <name>[4Fe-4S] cluster</name>
        <dbReference type="ChEBI" id="CHEBI:49883"/>
    </cofactor>
</comment>
<comment type="catalytic activity">
    <reaction evidence="7">
        <text>ATP + H2O = ADP + phosphate + H(+)</text>
        <dbReference type="Rhea" id="RHEA:13065"/>
        <dbReference type="ChEBI" id="CHEBI:15377"/>
        <dbReference type="ChEBI" id="CHEBI:15378"/>
        <dbReference type="ChEBI" id="CHEBI:30616"/>
        <dbReference type="ChEBI" id="CHEBI:43474"/>
        <dbReference type="ChEBI" id="CHEBI:456216"/>
        <dbReference type="EC" id="5.6.2.3"/>
    </reaction>
</comment>
<dbReference type="InterPro" id="IPR027417">
    <property type="entry name" value="P-loop_NTPase"/>
</dbReference>
<evidence type="ECO:0000256" key="2">
    <source>
        <dbReference type="ARBA" id="ARBA00022741"/>
    </source>
</evidence>
<accession>A0A542SLX1</accession>
<dbReference type="InterPro" id="IPR006555">
    <property type="entry name" value="ATP-dep_Helicase_C"/>
</dbReference>
<dbReference type="InterPro" id="IPR014001">
    <property type="entry name" value="Helicase_ATP-bd"/>
</dbReference>
<keyword evidence="3" id="KW-0378">Hydrolase</keyword>
<dbReference type="AlphaFoldDB" id="A0A542SLX1"/>
<gene>
    <name evidence="9" type="ORF">FB389_0102</name>
</gene>
<dbReference type="InterPro" id="IPR014013">
    <property type="entry name" value="Helic_SF1/SF2_ATP-bd_DinG/Rad3"/>
</dbReference>
<dbReference type="EMBL" id="VFNV01000001">
    <property type="protein sequence ID" value="TQK75475.1"/>
    <property type="molecule type" value="Genomic_DNA"/>
</dbReference>
<dbReference type="PANTHER" id="PTHR11472:SF34">
    <property type="entry name" value="REGULATOR OF TELOMERE ELONGATION HELICASE 1"/>
    <property type="match status" value="1"/>
</dbReference>
<comment type="similarity">
    <text evidence="5">Belongs to the helicase family. DinG subfamily.</text>
</comment>
<keyword evidence="2" id="KW-0547">Nucleotide-binding</keyword>
<dbReference type="PROSITE" id="PS51193">
    <property type="entry name" value="HELICASE_ATP_BIND_2"/>
    <property type="match status" value="1"/>
</dbReference>
<protein>
    <recommendedName>
        <fullName evidence="6">DNA 5'-3' helicase</fullName>
        <ecNumber evidence="6">5.6.2.3</ecNumber>
    </recommendedName>
</protein>
<dbReference type="SMART" id="SM00491">
    <property type="entry name" value="HELICc2"/>
    <property type="match status" value="1"/>
</dbReference>
<keyword evidence="4" id="KW-0067">ATP-binding</keyword>
<dbReference type="GO" id="GO:0006139">
    <property type="term" value="P:nucleobase-containing compound metabolic process"/>
    <property type="evidence" value="ECO:0007669"/>
    <property type="project" value="InterPro"/>
</dbReference>
<evidence type="ECO:0000313" key="10">
    <source>
        <dbReference type="Proteomes" id="UP000316181"/>
    </source>
</evidence>
<evidence type="ECO:0000256" key="4">
    <source>
        <dbReference type="ARBA" id="ARBA00022840"/>
    </source>
</evidence>
<evidence type="ECO:0000256" key="1">
    <source>
        <dbReference type="ARBA" id="ARBA00001966"/>
    </source>
</evidence>
<feature type="domain" description="Helicase ATP-binding" evidence="8">
    <location>
        <begin position="10"/>
        <end position="295"/>
    </location>
</feature>
<dbReference type="Gene3D" id="3.40.50.300">
    <property type="entry name" value="P-loop containing nucleotide triphosphate hydrolases"/>
    <property type="match status" value="2"/>
</dbReference>
<evidence type="ECO:0000313" key="9">
    <source>
        <dbReference type="EMBL" id="TQK75475.1"/>
    </source>
</evidence>
<dbReference type="GO" id="GO:0003676">
    <property type="term" value="F:nucleic acid binding"/>
    <property type="evidence" value="ECO:0007669"/>
    <property type="project" value="InterPro"/>
</dbReference>
<dbReference type="Pfam" id="PF13307">
    <property type="entry name" value="Helicase_C_2"/>
    <property type="match status" value="1"/>
</dbReference>
<reference evidence="9 10" key="1">
    <citation type="submission" date="2019-06" db="EMBL/GenBank/DDBJ databases">
        <title>Sequencing the genomes of 1000 actinobacteria strains.</title>
        <authorList>
            <person name="Klenk H.-P."/>
        </authorList>
    </citation>
    <scope>NUCLEOTIDE SEQUENCE [LARGE SCALE GENOMIC DNA]</scope>
    <source>
        <strain evidence="9 10">DSM 10596</strain>
    </source>
</reference>
<dbReference type="SUPFAM" id="SSF52540">
    <property type="entry name" value="P-loop containing nucleoside triphosphate hydrolases"/>
    <property type="match status" value="1"/>
</dbReference>
<keyword evidence="9" id="KW-0347">Helicase</keyword>
<evidence type="ECO:0000256" key="3">
    <source>
        <dbReference type="ARBA" id="ARBA00022801"/>
    </source>
</evidence>
<dbReference type="GO" id="GO:0043139">
    <property type="term" value="F:5'-3' DNA helicase activity"/>
    <property type="evidence" value="ECO:0007669"/>
    <property type="project" value="UniProtKB-EC"/>
</dbReference>
<comment type="caution">
    <text evidence="9">The sequence shown here is derived from an EMBL/GenBank/DDBJ whole genome shotgun (WGS) entry which is preliminary data.</text>
</comment>
<dbReference type="InterPro" id="IPR011545">
    <property type="entry name" value="DEAD/DEAH_box_helicase_dom"/>
</dbReference>
<organism evidence="9 10">
    <name type="scientific">Rarobacter incanus</name>
    <dbReference type="NCBI Taxonomy" id="153494"/>
    <lineage>
        <taxon>Bacteria</taxon>
        <taxon>Bacillati</taxon>
        <taxon>Actinomycetota</taxon>
        <taxon>Actinomycetes</taxon>
        <taxon>Micrococcales</taxon>
        <taxon>Rarobacteraceae</taxon>
        <taxon>Rarobacter</taxon>
    </lineage>
</organism>